<dbReference type="PANTHER" id="PTHR48081:SF6">
    <property type="entry name" value="PEPTIDASE S9 PROLYL OLIGOPEPTIDASE CATALYTIC DOMAIN-CONTAINING PROTEIN"/>
    <property type="match status" value="1"/>
</dbReference>
<gene>
    <name evidence="3" type="primary">mlhB</name>
    <name evidence="3" type="ORF">Pan14r_31400</name>
</gene>
<evidence type="ECO:0000256" key="1">
    <source>
        <dbReference type="ARBA" id="ARBA00022801"/>
    </source>
</evidence>
<dbReference type="OrthoDB" id="272794at2"/>
<keyword evidence="1 3" id="KW-0378">Hydrolase</keyword>
<organism evidence="3 4">
    <name type="scientific">Crateriforma conspicua</name>
    <dbReference type="NCBI Taxonomy" id="2527996"/>
    <lineage>
        <taxon>Bacteria</taxon>
        <taxon>Pseudomonadati</taxon>
        <taxon>Planctomycetota</taxon>
        <taxon>Planctomycetia</taxon>
        <taxon>Planctomycetales</taxon>
        <taxon>Planctomycetaceae</taxon>
        <taxon>Crateriforma</taxon>
    </lineage>
</organism>
<reference evidence="3 4" key="1">
    <citation type="submission" date="2019-02" db="EMBL/GenBank/DDBJ databases">
        <title>Deep-cultivation of Planctomycetes and their phenomic and genomic characterization uncovers novel biology.</title>
        <authorList>
            <person name="Wiegand S."/>
            <person name="Jogler M."/>
            <person name="Boedeker C."/>
            <person name="Pinto D."/>
            <person name="Vollmers J."/>
            <person name="Rivas-Marin E."/>
            <person name="Kohn T."/>
            <person name="Peeters S.H."/>
            <person name="Heuer A."/>
            <person name="Rast P."/>
            <person name="Oberbeckmann S."/>
            <person name="Bunk B."/>
            <person name="Jeske O."/>
            <person name="Meyerdierks A."/>
            <person name="Storesund J.E."/>
            <person name="Kallscheuer N."/>
            <person name="Luecker S."/>
            <person name="Lage O.M."/>
            <person name="Pohl T."/>
            <person name="Merkel B.J."/>
            <person name="Hornburger P."/>
            <person name="Mueller R.-W."/>
            <person name="Bruemmer F."/>
            <person name="Labrenz M."/>
            <person name="Spormann A.M."/>
            <person name="Op Den Camp H."/>
            <person name="Overmann J."/>
            <person name="Amann R."/>
            <person name="Jetten M.S.M."/>
            <person name="Mascher T."/>
            <person name="Medema M.H."/>
            <person name="Devos D.P."/>
            <person name="Kaster A.-K."/>
            <person name="Ovreas L."/>
            <person name="Rohde M."/>
            <person name="Galperin M.Y."/>
            <person name="Jogler C."/>
        </authorList>
    </citation>
    <scope>NUCLEOTIDE SEQUENCE [LARGE SCALE GENOMIC DNA]</scope>
    <source>
        <strain evidence="3 4">Pan14r</strain>
    </source>
</reference>
<evidence type="ECO:0000313" key="3">
    <source>
        <dbReference type="EMBL" id="TWT70832.1"/>
    </source>
</evidence>
<keyword evidence="4" id="KW-1185">Reference proteome</keyword>
<accession>A0A5C5YBY6</accession>
<dbReference type="SUPFAM" id="SSF53474">
    <property type="entry name" value="alpha/beta-Hydrolases"/>
    <property type="match status" value="1"/>
</dbReference>
<evidence type="ECO:0000313" key="4">
    <source>
        <dbReference type="Proteomes" id="UP000317238"/>
    </source>
</evidence>
<dbReference type="InterPro" id="IPR050300">
    <property type="entry name" value="GDXG_lipolytic_enzyme"/>
</dbReference>
<dbReference type="GO" id="GO:0016787">
    <property type="term" value="F:hydrolase activity"/>
    <property type="evidence" value="ECO:0007669"/>
    <property type="project" value="UniProtKB-KW"/>
</dbReference>
<feature type="domain" description="BD-FAE-like" evidence="2">
    <location>
        <begin position="66"/>
        <end position="260"/>
    </location>
</feature>
<dbReference type="InterPro" id="IPR029058">
    <property type="entry name" value="AB_hydrolase_fold"/>
</dbReference>
<sequence length="314" mass="33891">MRMSPMNRNLGIVAVVLLSVVMAGDAGRQVSAQSATSSPKSTTIPKNITADLDVVYAEVDGRKLHLDLFRPAADAPPPILVVVHGGGWLKGDKEKFRALSLRFAERGYATAAVEYRLGGEARFPAAIRDCNAAVAFLRHSAERYGLDATRLAAVGGSAGGHLVGLMAAGDDEPRLRHPGAIDGVSTHLDAAVIMAGPLQMLTGSVAQRSKSDPENSNAVNWIGGDVDQKRDLYQLADAHQKIDATMPPTLFICGSLDSPERNQASRDKMRSLQRPVELIVHPDAKHGHWNRPEWILRVVDDIDGFLRRHGVAPR</sequence>
<proteinExistence type="predicted"/>
<protein>
    <submittedName>
        <fullName evidence="3">Monoterpene epsilon-lactone hydrolase</fullName>
        <ecNumber evidence="3">3.1.1.83</ecNumber>
    </submittedName>
</protein>
<name>A0A5C5YBY6_9PLAN</name>
<dbReference type="EMBL" id="SJPL01000001">
    <property type="protein sequence ID" value="TWT70832.1"/>
    <property type="molecule type" value="Genomic_DNA"/>
</dbReference>
<evidence type="ECO:0000259" key="2">
    <source>
        <dbReference type="Pfam" id="PF20434"/>
    </source>
</evidence>
<dbReference type="Gene3D" id="3.40.50.1820">
    <property type="entry name" value="alpha/beta hydrolase"/>
    <property type="match status" value="1"/>
</dbReference>
<comment type="caution">
    <text evidence="3">The sequence shown here is derived from an EMBL/GenBank/DDBJ whole genome shotgun (WGS) entry which is preliminary data.</text>
</comment>
<dbReference type="Proteomes" id="UP000317238">
    <property type="component" value="Unassembled WGS sequence"/>
</dbReference>
<dbReference type="EC" id="3.1.1.83" evidence="3"/>
<dbReference type="AlphaFoldDB" id="A0A5C5YBY6"/>
<dbReference type="Pfam" id="PF20434">
    <property type="entry name" value="BD-FAE"/>
    <property type="match status" value="1"/>
</dbReference>
<dbReference type="InterPro" id="IPR049492">
    <property type="entry name" value="BD-FAE-like_dom"/>
</dbReference>
<dbReference type="PANTHER" id="PTHR48081">
    <property type="entry name" value="AB HYDROLASE SUPERFAMILY PROTEIN C4A8.06C"/>
    <property type="match status" value="1"/>
</dbReference>